<feature type="domain" description="PAS" evidence="6">
    <location>
        <begin position="196"/>
        <end position="233"/>
    </location>
</feature>
<reference evidence="7 8" key="1">
    <citation type="submission" date="2020-08" db="EMBL/GenBank/DDBJ databases">
        <title>Novel species isolated from subtropical streams in China.</title>
        <authorList>
            <person name="Lu H."/>
        </authorList>
    </citation>
    <scope>NUCLEOTIDE SEQUENCE [LARGE SCALE GENOMIC DNA]</scope>
    <source>
        <strain evidence="7 8">KCTC 52442</strain>
    </source>
</reference>
<evidence type="ECO:0000256" key="4">
    <source>
        <dbReference type="SAM" id="Phobius"/>
    </source>
</evidence>
<feature type="domain" description="Histidine kinase" evidence="5">
    <location>
        <begin position="361"/>
        <end position="577"/>
    </location>
</feature>
<dbReference type="InterPro" id="IPR003594">
    <property type="entry name" value="HATPase_dom"/>
</dbReference>
<name>A0ABR6XQA3_9BURK</name>
<dbReference type="PRINTS" id="PR00344">
    <property type="entry name" value="BCTRLSENSOR"/>
</dbReference>
<dbReference type="EMBL" id="JACOFU010000003">
    <property type="protein sequence ID" value="MBC3831670.1"/>
    <property type="molecule type" value="Genomic_DNA"/>
</dbReference>
<dbReference type="PROSITE" id="PS50109">
    <property type="entry name" value="HIS_KIN"/>
    <property type="match status" value="1"/>
</dbReference>
<dbReference type="CDD" id="cd00075">
    <property type="entry name" value="HATPase"/>
    <property type="match status" value="1"/>
</dbReference>
<proteinExistence type="predicted"/>
<dbReference type="CDD" id="cd00082">
    <property type="entry name" value="HisKA"/>
    <property type="match status" value="1"/>
</dbReference>
<dbReference type="RefSeq" id="WP_186890711.1">
    <property type="nucleotide sequence ID" value="NZ_JACOFU010000003.1"/>
</dbReference>
<keyword evidence="4" id="KW-0812">Transmembrane</keyword>
<feature type="transmembrane region" description="Helical" evidence="4">
    <location>
        <begin position="108"/>
        <end position="141"/>
    </location>
</feature>
<dbReference type="Pfam" id="PF25323">
    <property type="entry name" value="6TM_PilS"/>
    <property type="match status" value="1"/>
</dbReference>
<accession>A0ABR6XQA3</accession>
<evidence type="ECO:0000256" key="2">
    <source>
        <dbReference type="ARBA" id="ARBA00012438"/>
    </source>
</evidence>
<protein>
    <recommendedName>
        <fullName evidence="2">histidine kinase</fullName>
        <ecNumber evidence="2">2.7.13.3</ecNumber>
    </recommendedName>
</protein>
<evidence type="ECO:0000313" key="8">
    <source>
        <dbReference type="Proteomes" id="UP000643610"/>
    </source>
</evidence>
<dbReference type="InterPro" id="IPR004358">
    <property type="entry name" value="Sig_transdc_His_kin-like_C"/>
</dbReference>
<evidence type="ECO:0000256" key="1">
    <source>
        <dbReference type="ARBA" id="ARBA00000085"/>
    </source>
</evidence>
<feature type="transmembrane region" description="Helical" evidence="4">
    <location>
        <begin position="51"/>
        <end position="70"/>
    </location>
</feature>
<dbReference type="Gene3D" id="1.10.287.130">
    <property type="match status" value="1"/>
</dbReference>
<dbReference type="InterPro" id="IPR005467">
    <property type="entry name" value="His_kinase_dom"/>
</dbReference>
<dbReference type="PANTHER" id="PTHR43065">
    <property type="entry name" value="SENSOR HISTIDINE KINASE"/>
    <property type="match status" value="1"/>
</dbReference>
<evidence type="ECO:0000313" key="7">
    <source>
        <dbReference type="EMBL" id="MBC3831670.1"/>
    </source>
</evidence>
<dbReference type="SMART" id="SM00091">
    <property type="entry name" value="PAS"/>
    <property type="match status" value="1"/>
</dbReference>
<comment type="catalytic activity">
    <reaction evidence="1">
        <text>ATP + protein L-histidine = ADP + protein N-phospho-L-histidine.</text>
        <dbReference type="EC" id="2.7.13.3"/>
    </reaction>
</comment>
<keyword evidence="3" id="KW-0597">Phosphoprotein</keyword>
<dbReference type="InterPro" id="IPR035965">
    <property type="entry name" value="PAS-like_dom_sf"/>
</dbReference>
<dbReference type="Pfam" id="PF13188">
    <property type="entry name" value="PAS_8"/>
    <property type="match status" value="1"/>
</dbReference>
<dbReference type="Pfam" id="PF02518">
    <property type="entry name" value="HATPase_c"/>
    <property type="match status" value="1"/>
</dbReference>
<keyword evidence="8" id="KW-1185">Reference proteome</keyword>
<dbReference type="Gene3D" id="3.30.565.10">
    <property type="entry name" value="Histidine kinase-like ATPase, C-terminal domain"/>
    <property type="match status" value="1"/>
</dbReference>
<feature type="transmembrane region" description="Helical" evidence="4">
    <location>
        <begin position="82"/>
        <end position="102"/>
    </location>
</feature>
<dbReference type="SMART" id="SM00388">
    <property type="entry name" value="HisKA"/>
    <property type="match status" value="1"/>
</dbReference>
<keyword evidence="4" id="KW-0472">Membrane</keyword>
<dbReference type="SUPFAM" id="SSF55785">
    <property type="entry name" value="PYP-like sensor domain (PAS domain)"/>
    <property type="match status" value="1"/>
</dbReference>
<dbReference type="SUPFAM" id="SSF47384">
    <property type="entry name" value="Homodimeric domain of signal transducing histidine kinase"/>
    <property type="match status" value="1"/>
</dbReference>
<dbReference type="InterPro" id="IPR003661">
    <property type="entry name" value="HisK_dim/P_dom"/>
</dbReference>
<dbReference type="PANTHER" id="PTHR43065:SF52">
    <property type="entry name" value="SENSOR PROTEIN KINASE PILS"/>
    <property type="match status" value="1"/>
</dbReference>
<dbReference type="SUPFAM" id="SSF55874">
    <property type="entry name" value="ATPase domain of HSP90 chaperone/DNA topoisomerase II/histidine kinase"/>
    <property type="match status" value="1"/>
</dbReference>
<feature type="transmembrane region" description="Helical" evidence="4">
    <location>
        <begin position="153"/>
        <end position="172"/>
    </location>
</feature>
<sequence>MIKHDTKYVDVNATLWRSLQTLNMSRVLVALALLLSLSFKSFTDYWVFEPTFLRIIAAIYLLASFGFVLLKWKWQQRFLLQLVTQVALDVVVISMLYAGAGGSKSGLVILYLFPLAGLGILAPMLLALSFVSAVSLFLLLVNTYQVLQNEDSNIISQAGLYGAAYFAVVYVLNRLAKNLIGQEELANQRGFELALQQAINRTVIADMDDGILVIDQDGYLFESNPAAERMLGIATARYSADQKRRLSQITSLEPIAQALDKWADGQRPDTTTWLRNEGASFVTIRHFVETRATLPNISSAEAPHEAATHLKLRFVRIDEGDFDHLGLRLTPCTIIFMQNVSELENQAQQLKLASMGRLTASIAHEVRNPLSSISYAASLLGEDVHNEVQARRLLKIVEDNVARLNQLIEDILKLSRKAQMNLAPILLMDEVRSIVQEFVETRGIAENMIHLSDSGHFHVVFDPGHLHEVVTNLLSNAVRYASGKPGCIRLIIKISSGSRRELHIQDDGPGISSIVRSHLFEPFYTTSSKGTGLGLYMARELCLNNHAVLDYEYRNDDTHTYGIEPGGRFVINFSSNENHESK</sequence>
<dbReference type="EC" id="2.7.13.3" evidence="2"/>
<dbReference type="InterPro" id="IPR000014">
    <property type="entry name" value="PAS"/>
</dbReference>
<comment type="caution">
    <text evidence="7">The sequence shown here is derived from an EMBL/GenBank/DDBJ whole genome shotgun (WGS) entry which is preliminary data.</text>
</comment>
<dbReference type="InterPro" id="IPR036890">
    <property type="entry name" value="HATPase_C_sf"/>
</dbReference>
<dbReference type="Gene3D" id="3.30.450.20">
    <property type="entry name" value="PAS domain"/>
    <property type="match status" value="1"/>
</dbReference>
<evidence type="ECO:0000259" key="5">
    <source>
        <dbReference type="PROSITE" id="PS50109"/>
    </source>
</evidence>
<dbReference type="SMART" id="SM00387">
    <property type="entry name" value="HATPase_c"/>
    <property type="match status" value="1"/>
</dbReference>
<keyword evidence="4" id="KW-1133">Transmembrane helix</keyword>
<evidence type="ECO:0000256" key="3">
    <source>
        <dbReference type="ARBA" id="ARBA00022553"/>
    </source>
</evidence>
<dbReference type="PROSITE" id="PS50112">
    <property type="entry name" value="PAS"/>
    <property type="match status" value="1"/>
</dbReference>
<dbReference type="Pfam" id="PF00512">
    <property type="entry name" value="HisKA"/>
    <property type="match status" value="1"/>
</dbReference>
<dbReference type="CDD" id="cd00130">
    <property type="entry name" value="PAS"/>
    <property type="match status" value="1"/>
</dbReference>
<gene>
    <name evidence="7" type="ORF">H8K33_09135</name>
</gene>
<evidence type="ECO:0000259" key="6">
    <source>
        <dbReference type="PROSITE" id="PS50112"/>
    </source>
</evidence>
<dbReference type="Proteomes" id="UP000643610">
    <property type="component" value="Unassembled WGS sequence"/>
</dbReference>
<dbReference type="InterPro" id="IPR036097">
    <property type="entry name" value="HisK_dim/P_sf"/>
</dbReference>
<feature type="transmembrane region" description="Helical" evidence="4">
    <location>
        <begin position="21"/>
        <end position="39"/>
    </location>
</feature>
<organism evidence="7 8">
    <name type="scientific">Undibacterium amnicola</name>
    <dbReference type="NCBI Taxonomy" id="1834038"/>
    <lineage>
        <taxon>Bacteria</taxon>
        <taxon>Pseudomonadati</taxon>
        <taxon>Pseudomonadota</taxon>
        <taxon>Betaproteobacteria</taxon>
        <taxon>Burkholderiales</taxon>
        <taxon>Oxalobacteraceae</taxon>
        <taxon>Undibacterium</taxon>
    </lineage>
</organism>